<keyword evidence="2" id="KW-1185">Reference proteome</keyword>
<comment type="caution">
    <text evidence="1">The sequence shown here is derived from an EMBL/GenBank/DDBJ whole genome shotgun (WGS) entry which is preliminary data.</text>
</comment>
<dbReference type="InterPro" id="IPR038648">
    <property type="entry name" value="PHR_sf"/>
</dbReference>
<evidence type="ECO:0000313" key="2">
    <source>
        <dbReference type="Proteomes" id="UP000828390"/>
    </source>
</evidence>
<gene>
    <name evidence="1" type="ORF">DPMN_144791</name>
</gene>
<evidence type="ECO:0008006" key="3">
    <source>
        <dbReference type="Google" id="ProtNLM"/>
    </source>
</evidence>
<evidence type="ECO:0000313" key="1">
    <source>
        <dbReference type="EMBL" id="KAH3791308.1"/>
    </source>
</evidence>
<name>A0A9D4F5F8_DREPO</name>
<dbReference type="Gene3D" id="2.60.120.820">
    <property type="entry name" value="PHR domain"/>
    <property type="match status" value="1"/>
</dbReference>
<reference evidence="1" key="1">
    <citation type="journal article" date="2019" name="bioRxiv">
        <title>The Genome of the Zebra Mussel, Dreissena polymorpha: A Resource for Invasive Species Research.</title>
        <authorList>
            <person name="McCartney M.A."/>
            <person name="Auch B."/>
            <person name="Kono T."/>
            <person name="Mallez S."/>
            <person name="Zhang Y."/>
            <person name="Obille A."/>
            <person name="Becker A."/>
            <person name="Abrahante J.E."/>
            <person name="Garbe J."/>
            <person name="Badalamenti J.P."/>
            <person name="Herman A."/>
            <person name="Mangelson H."/>
            <person name="Liachko I."/>
            <person name="Sullivan S."/>
            <person name="Sone E.D."/>
            <person name="Koren S."/>
            <person name="Silverstein K.A.T."/>
            <person name="Beckman K.B."/>
            <person name="Gohl D.M."/>
        </authorList>
    </citation>
    <scope>NUCLEOTIDE SEQUENCE</scope>
    <source>
        <strain evidence="1">Duluth1</strain>
        <tissue evidence="1">Whole animal</tissue>
    </source>
</reference>
<organism evidence="1 2">
    <name type="scientific">Dreissena polymorpha</name>
    <name type="common">Zebra mussel</name>
    <name type="synonym">Mytilus polymorpha</name>
    <dbReference type="NCBI Taxonomy" id="45954"/>
    <lineage>
        <taxon>Eukaryota</taxon>
        <taxon>Metazoa</taxon>
        <taxon>Spiralia</taxon>
        <taxon>Lophotrochozoa</taxon>
        <taxon>Mollusca</taxon>
        <taxon>Bivalvia</taxon>
        <taxon>Autobranchia</taxon>
        <taxon>Heteroconchia</taxon>
        <taxon>Euheterodonta</taxon>
        <taxon>Imparidentia</taxon>
        <taxon>Neoheterodontei</taxon>
        <taxon>Myida</taxon>
        <taxon>Dreissenoidea</taxon>
        <taxon>Dreissenidae</taxon>
        <taxon>Dreissena</taxon>
    </lineage>
</organism>
<dbReference type="EMBL" id="JAIWYP010000007">
    <property type="protein sequence ID" value="KAH3791308.1"/>
    <property type="molecule type" value="Genomic_DNA"/>
</dbReference>
<protein>
    <recommendedName>
        <fullName evidence="3">PHR domain-containing protein</fullName>
    </recommendedName>
</protein>
<dbReference type="Proteomes" id="UP000828390">
    <property type="component" value="Unassembled WGS sequence"/>
</dbReference>
<sequence>MSAREFSENIAETSLLCQSDIINVFRSITTQKNVSSFKSEPRISLTMECLFKRCETFAAGRGQVNGKEQNLSFSVSDDCSLSGVAMYLPVHNGSTKATIEIFEDDVKVHSTEVTLNFNGNKYEVVKIIKPIPLVKDKLYMISVLHFGQMVFWCTEFKDEVKCNGVTLFVPPYSKFSYLIPALELVIERF</sequence>
<accession>A0A9D4F5F8</accession>
<proteinExistence type="predicted"/>
<dbReference type="AlphaFoldDB" id="A0A9D4F5F8"/>
<reference evidence="1" key="2">
    <citation type="submission" date="2020-11" db="EMBL/GenBank/DDBJ databases">
        <authorList>
            <person name="McCartney M.A."/>
            <person name="Auch B."/>
            <person name="Kono T."/>
            <person name="Mallez S."/>
            <person name="Becker A."/>
            <person name="Gohl D.M."/>
            <person name="Silverstein K.A.T."/>
            <person name="Koren S."/>
            <person name="Bechman K.B."/>
            <person name="Herman A."/>
            <person name="Abrahante J.E."/>
            <person name="Garbe J."/>
        </authorList>
    </citation>
    <scope>NUCLEOTIDE SEQUENCE</scope>
    <source>
        <strain evidence="1">Duluth1</strain>
        <tissue evidence="1">Whole animal</tissue>
    </source>
</reference>